<feature type="compositionally biased region" description="Basic and acidic residues" evidence="1">
    <location>
        <begin position="1"/>
        <end position="13"/>
    </location>
</feature>
<evidence type="ECO:0000313" key="2">
    <source>
        <dbReference type="EMBL" id="CAK4031852.1"/>
    </source>
</evidence>
<organism evidence="2 3">
    <name type="scientific">Lecanosticta acicola</name>
    <dbReference type="NCBI Taxonomy" id="111012"/>
    <lineage>
        <taxon>Eukaryota</taxon>
        <taxon>Fungi</taxon>
        <taxon>Dikarya</taxon>
        <taxon>Ascomycota</taxon>
        <taxon>Pezizomycotina</taxon>
        <taxon>Dothideomycetes</taxon>
        <taxon>Dothideomycetidae</taxon>
        <taxon>Mycosphaerellales</taxon>
        <taxon>Mycosphaerellaceae</taxon>
        <taxon>Lecanosticta</taxon>
    </lineage>
</organism>
<dbReference type="Proteomes" id="UP001296104">
    <property type="component" value="Unassembled WGS sequence"/>
</dbReference>
<feature type="compositionally biased region" description="Polar residues" evidence="1">
    <location>
        <begin position="133"/>
        <end position="144"/>
    </location>
</feature>
<comment type="caution">
    <text evidence="2">The sequence shown here is derived from an EMBL/GenBank/DDBJ whole genome shotgun (WGS) entry which is preliminary data.</text>
</comment>
<keyword evidence="3" id="KW-1185">Reference proteome</keyword>
<dbReference type="EMBL" id="CAVMBE010000054">
    <property type="protein sequence ID" value="CAK4031852.1"/>
    <property type="molecule type" value="Genomic_DNA"/>
</dbReference>
<feature type="region of interest" description="Disordered" evidence="1">
    <location>
        <begin position="397"/>
        <end position="421"/>
    </location>
</feature>
<reference evidence="2" key="1">
    <citation type="submission" date="2023-11" db="EMBL/GenBank/DDBJ databases">
        <authorList>
            <person name="Alioto T."/>
            <person name="Alioto T."/>
            <person name="Gomez Garrido J."/>
        </authorList>
    </citation>
    <scope>NUCLEOTIDE SEQUENCE</scope>
</reference>
<feature type="compositionally biased region" description="Polar residues" evidence="1">
    <location>
        <begin position="240"/>
        <end position="254"/>
    </location>
</feature>
<dbReference type="AlphaFoldDB" id="A0AAI9ECY6"/>
<proteinExistence type="predicted"/>
<feature type="region of interest" description="Disordered" evidence="1">
    <location>
        <begin position="268"/>
        <end position="301"/>
    </location>
</feature>
<feature type="region of interest" description="Disordered" evidence="1">
    <location>
        <begin position="1"/>
        <end position="256"/>
    </location>
</feature>
<feature type="region of interest" description="Disordered" evidence="1">
    <location>
        <begin position="319"/>
        <end position="376"/>
    </location>
</feature>
<sequence length="532" mass="59004">MKFLQRPKEHQDELPVDDSARQQTKKSRKQLQEEEVSTYFVKKPTSGQPAIASRQSRPPTQAEPHNRKSNSPDHGSHRVRGQSQEAPKAAVELTEKAFLGFGSRGPAPEKSGGAQATSNSYFTWSESVAPDQLGQQQRKPSQRPTAPKRTRSDGFPGAPSSRQQKHRRRGSKVENEEAHGQTPAAGRWLQTKRAKGPSLVEVYQPVTAVRPGVGEEELLDETGYSPRLPKTAVPEDAQSVARSSQREPPSNHTSDILRIRNRYRAVERSPSLATLPQRSEVNDGKENVDSSTSTPTSKLLRHAFGAVTHPDIVSDGRMVQTGHHSSKTPATTGHYFGPSDHVVPGIGPGKGQTQEPRGSTLPERGPSRSREVLRHQGSRSLRQILFISNDTWRSRQPVAQSTWQRPGENENLAETRRASSYPAQRHFTYANGRQAEELVRQLASDHEQGLPLRSSELLDSVSGPGEYDATDLNQRGDDFSYHGREQVEGYMAEFPSVRAESIDERPGSDRGVRNGSRAAVDMPNFWRPNVLY</sequence>
<feature type="compositionally biased region" description="Polar residues" evidence="1">
    <location>
        <begin position="45"/>
        <end position="59"/>
    </location>
</feature>
<gene>
    <name evidence="2" type="ORF">LECACI_7A007010</name>
</gene>
<name>A0AAI9ECY6_9PEZI</name>
<feature type="compositionally biased region" description="Polar residues" evidence="1">
    <location>
        <begin position="114"/>
        <end position="126"/>
    </location>
</feature>
<feature type="compositionally biased region" description="Basic and acidic residues" evidence="1">
    <location>
        <begin position="365"/>
        <end position="374"/>
    </location>
</feature>
<evidence type="ECO:0000313" key="3">
    <source>
        <dbReference type="Proteomes" id="UP001296104"/>
    </source>
</evidence>
<evidence type="ECO:0000256" key="1">
    <source>
        <dbReference type="SAM" id="MobiDB-lite"/>
    </source>
</evidence>
<protein>
    <submittedName>
        <fullName evidence="2">Uncharacterized protein</fullName>
    </submittedName>
</protein>
<accession>A0AAI9ECY6</accession>
<feature type="compositionally biased region" description="Basic and acidic residues" evidence="1">
    <location>
        <begin position="64"/>
        <end position="76"/>
    </location>
</feature>